<dbReference type="Pfam" id="PF01551">
    <property type="entry name" value="Peptidase_M23"/>
    <property type="match status" value="1"/>
</dbReference>
<dbReference type="InterPro" id="IPR050570">
    <property type="entry name" value="Cell_wall_metabolism_enzyme"/>
</dbReference>
<dbReference type="Gene3D" id="2.70.70.10">
    <property type="entry name" value="Glucose Permease (Domain IIA)"/>
    <property type="match status" value="1"/>
</dbReference>
<proteinExistence type="inferred from homology"/>
<evidence type="ECO:0000313" key="3">
    <source>
        <dbReference type="EMBL" id="AIA90675.1"/>
    </source>
</evidence>
<accession>A0A060CCB0</accession>
<evidence type="ECO:0000256" key="1">
    <source>
        <dbReference type="ARBA" id="ARBA00038420"/>
    </source>
</evidence>
<dbReference type="AlphaFoldDB" id="A0A060CCB0"/>
<dbReference type="InterPro" id="IPR016047">
    <property type="entry name" value="M23ase_b-sheet_dom"/>
</dbReference>
<evidence type="ECO:0000259" key="2">
    <source>
        <dbReference type="Pfam" id="PF01551"/>
    </source>
</evidence>
<organism evidence="3">
    <name type="scientific">uncultured Burkholderia sp</name>
    <dbReference type="NCBI Taxonomy" id="188058"/>
    <lineage>
        <taxon>Bacteria</taxon>
        <taxon>Pseudomonadati</taxon>
        <taxon>Pseudomonadota</taxon>
        <taxon>Betaproteobacteria</taxon>
        <taxon>Burkholderiales</taxon>
        <taxon>Burkholderiaceae</taxon>
        <taxon>Burkholderia</taxon>
        <taxon>environmental samples</taxon>
    </lineage>
</organism>
<sequence>MAPRWARPVKAAQSGVVAYSGNELKGYGNLLLVRHDNGWMTAYAHNSKLLVKRGDTVVRGQTISLAGNSGSVVTPQVHFEVRQGAKAIDPQTVIGR</sequence>
<dbReference type="CDD" id="cd12797">
    <property type="entry name" value="M23_peptidase"/>
    <property type="match status" value="1"/>
</dbReference>
<dbReference type="EMBL" id="KF123373">
    <property type="protein sequence ID" value="AIA90675.1"/>
    <property type="molecule type" value="Genomic_DNA"/>
</dbReference>
<dbReference type="PANTHER" id="PTHR21666:SF263">
    <property type="entry name" value="MUREIN HYDROLASE ACTIVATOR NLPD"/>
    <property type="match status" value="1"/>
</dbReference>
<comment type="similarity">
    <text evidence="1">Belongs to the E.coli NlpD/Haemophilus LppB family.</text>
</comment>
<feature type="domain" description="M23ase beta-sheet core" evidence="2">
    <location>
        <begin position="7"/>
        <end position="90"/>
    </location>
</feature>
<dbReference type="InterPro" id="IPR011055">
    <property type="entry name" value="Dup_hybrid_motif"/>
</dbReference>
<name>A0A060CCB0_9BURK</name>
<protein>
    <submittedName>
        <fullName evidence="3">Peptidase_M23</fullName>
    </submittedName>
</protein>
<dbReference type="GO" id="GO:0004222">
    <property type="term" value="F:metalloendopeptidase activity"/>
    <property type="evidence" value="ECO:0007669"/>
    <property type="project" value="TreeGrafter"/>
</dbReference>
<dbReference type="PANTHER" id="PTHR21666">
    <property type="entry name" value="PEPTIDASE-RELATED"/>
    <property type="match status" value="1"/>
</dbReference>
<dbReference type="SUPFAM" id="SSF51261">
    <property type="entry name" value="Duplicated hybrid motif"/>
    <property type="match status" value="1"/>
</dbReference>
<reference evidence="3" key="1">
    <citation type="journal article" date="2013" name="Environ. Microbiol.">
        <title>Seasonally variable intestinal metagenomes of the red palm weevil (Rhynchophorus ferrugineus).</title>
        <authorList>
            <person name="Jia S."/>
            <person name="Zhang X."/>
            <person name="Zhang G."/>
            <person name="Yin A."/>
            <person name="Zhang S."/>
            <person name="Li F."/>
            <person name="Wang L."/>
            <person name="Zhao D."/>
            <person name="Yun Q."/>
            <person name="Tala"/>
            <person name="Wang J."/>
            <person name="Sun G."/>
            <person name="Baabdullah M."/>
            <person name="Yu X."/>
            <person name="Hu S."/>
            <person name="Al-Mssallem I.S."/>
            <person name="Yu J."/>
        </authorList>
    </citation>
    <scope>NUCLEOTIDE SEQUENCE</scope>
</reference>